<dbReference type="SMART" id="SM00418">
    <property type="entry name" value="HTH_ARSR"/>
    <property type="match status" value="1"/>
</dbReference>
<proteinExistence type="predicted"/>
<dbReference type="SUPFAM" id="SSF46785">
    <property type="entry name" value="Winged helix' DNA-binding domain"/>
    <property type="match status" value="1"/>
</dbReference>
<keyword evidence="2" id="KW-0238">DNA-binding</keyword>
<dbReference type="InterPro" id="IPR001845">
    <property type="entry name" value="HTH_ArsR_DNA-bd_dom"/>
</dbReference>
<keyword evidence="1" id="KW-0805">Transcription regulation</keyword>
<dbReference type="CDD" id="cd00090">
    <property type="entry name" value="HTH_ARSR"/>
    <property type="match status" value="1"/>
</dbReference>
<dbReference type="AlphaFoldDB" id="I4EUM8"/>
<dbReference type="PANTHER" id="PTHR43132">
    <property type="entry name" value="ARSENICAL RESISTANCE OPERON REPRESSOR ARSR-RELATED"/>
    <property type="match status" value="1"/>
</dbReference>
<accession>I4EUM8</accession>
<dbReference type="InterPro" id="IPR036388">
    <property type="entry name" value="WH-like_DNA-bd_sf"/>
</dbReference>
<dbReference type="Pfam" id="PF01022">
    <property type="entry name" value="HTH_5"/>
    <property type="match status" value="1"/>
</dbReference>
<dbReference type="InterPro" id="IPR011991">
    <property type="entry name" value="ArsR-like_HTH"/>
</dbReference>
<evidence type="ECO:0000256" key="1">
    <source>
        <dbReference type="ARBA" id="ARBA00023015"/>
    </source>
</evidence>
<evidence type="ECO:0000313" key="5">
    <source>
        <dbReference type="EMBL" id="CCH87091.1"/>
    </source>
</evidence>
<dbReference type="OMA" id="MTINDFC"/>
<keyword evidence="3" id="KW-0804">Transcription</keyword>
<sequence>MTITDVPTGAASPAALAPADALFHGLGDCARLALLRRLAEGDARVVDLVAELGLAQPTVSAHLACLRDCGLVDFRSRGRAAVYFLTDPELLNLRGAAERLLAVTGNAVVLCAGFGGTRPELRPVTTAETTHDEESTR</sequence>
<evidence type="ECO:0000313" key="6">
    <source>
        <dbReference type="Proteomes" id="UP000006461"/>
    </source>
</evidence>
<evidence type="ECO:0000256" key="3">
    <source>
        <dbReference type="ARBA" id="ARBA00023163"/>
    </source>
</evidence>
<dbReference type="Proteomes" id="UP000006461">
    <property type="component" value="Chromosome"/>
</dbReference>
<organism evidence="5 6">
    <name type="scientific">Modestobacter italicus (strain DSM 44449 / CECT 9708 / BC 501)</name>
    <dbReference type="NCBI Taxonomy" id="2732864"/>
    <lineage>
        <taxon>Bacteria</taxon>
        <taxon>Bacillati</taxon>
        <taxon>Actinomycetota</taxon>
        <taxon>Actinomycetes</taxon>
        <taxon>Geodermatophilales</taxon>
        <taxon>Geodermatophilaceae</taxon>
        <taxon>Modestobacter</taxon>
    </lineage>
</organism>
<reference evidence="5 6" key="1">
    <citation type="journal article" date="2012" name="J. Bacteriol.">
        <title>Genome Sequence of Radiation-Resistant Modestobacter marinus Strain BC501, a Representative Actinobacterium That Thrives on Calcareous Stone Surfaces.</title>
        <authorList>
            <person name="Normand P."/>
            <person name="Gury J."/>
            <person name="Pujic P."/>
            <person name="Chouaia B."/>
            <person name="Crotti E."/>
            <person name="Brusetti L."/>
            <person name="Daffonchio D."/>
            <person name="Vacherie B."/>
            <person name="Barbe V."/>
            <person name="Medigue C."/>
            <person name="Calteau A."/>
            <person name="Ghodhbane-Gtari F."/>
            <person name="Essoussi I."/>
            <person name="Nouioui I."/>
            <person name="Abbassi-Ghozzi I."/>
            <person name="Gtari M."/>
        </authorList>
    </citation>
    <scope>NUCLEOTIDE SEQUENCE [LARGE SCALE GENOMIC DNA]</scope>
    <source>
        <strain evidence="6">BC 501</strain>
    </source>
</reference>
<dbReference type="HOGENOM" id="CLU_097806_5_1_11"/>
<dbReference type="PRINTS" id="PR00778">
    <property type="entry name" value="HTHARSR"/>
</dbReference>
<feature type="domain" description="HTH arsR-type" evidence="4">
    <location>
        <begin position="11"/>
        <end position="105"/>
    </location>
</feature>
<dbReference type="GO" id="GO:0003700">
    <property type="term" value="F:DNA-binding transcription factor activity"/>
    <property type="evidence" value="ECO:0007669"/>
    <property type="project" value="InterPro"/>
</dbReference>
<dbReference type="InterPro" id="IPR051011">
    <property type="entry name" value="Metal_resp_trans_reg"/>
</dbReference>
<dbReference type="PROSITE" id="PS50987">
    <property type="entry name" value="HTH_ARSR_2"/>
    <property type="match status" value="1"/>
</dbReference>
<dbReference type="Gene3D" id="1.10.10.10">
    <property type="entry name" value="Winged helix-like DNA-binding domain superfamily/Winged helix DNA-binding domain"/>
    <property type="match status" value="1"/>
</dbReference>
<evidence type="ECO:0000259" key="4">
    <source>
        <dbReference type="PROSITE" id="PS50987"/>
    </source>
</evidence>
<dbReference type="PANTHER" id="PTHR43132:SF2">
    <property type="entry name" value="ARSENICAL RESISTANCE OPERON REPRESSOR ARSR-RELATED"/>
    <property type="match status" value="1"/>
</dbReference>
<dbReference type="KEGG" id="mmar:MODMU_1649"/>
<dbReference type="STRING" id="477641.MODMU_1649"/>
<dbReference type="NCBIfam" id="NF033788">
    <property type="entry name" value="HTH_metalloreg"/>
    <property type="match status" value="1"/>
</dbReference>
<dbReference type="EMBL" id="FO203431">
    <property type="protein sequence ID" value="CCH87091.1"/>
    <property type="molecule type" value="Genomic_DNA"/>
</dbReference>
<dbReference type="GO" id="GO:0003677">
    <property type="term" value="F:DNA binding"/>
    <property type="evidence" value="ECO:0007669"/>
    <property type="project" value="UniProtKB-KW"/>
</dbReference>
<name>I4EUM8_MODI5</name>
<dbReference type="eggNOG" id="COG0640">
    <property type="taxonomic scope" value="Bacteria"/>
</dbReference>
<gene>
    <name evidence="5" type="ordered locus">MODMU_1649</name>
</gene>
<dbReference type="InterPro" id="IPR036390">
    <property type="entry name" value="WH_DNA-bd_sf"/>
</dbReference>
<evidence type="ECO:0000256" key="2">
    <source>
        <dbReference type="ARBA" id="ARBA00023125"/>
    </source>
</evidence>
<keyword evidence="6" id="KW-1185">Reference proteome</keyword>
<protein>
    <submittedName>
        <fullName evidence="5">Transcriptional regulator, ArsR family (Modular protein)</fullName>
    </submittedName>
</protein>